<keyword evidence="1" id="KW-0479">Metal-binding</keyword>
<feature type="region of interest" description="Disordered" evidence="5">
    <location>
        <begin position="1"/>
        <end position="82"/>
    </location>
</feature>
<dbReference type="SMART" id="SM00184">
    <property type="entry name" value="RING"/>
    <property type="match status" value="1"/>
</dbReference>
<dbReference type="PROSITE" id="PS00518">
    <property type="entry name" value="ZF_RING_1"/>
    <property type="match status" value="1"/>
</dbReference>
<evidence type="ECO:0000313" key="7">
    <source>
        <dbReference type="EMBL" id="KAF5744092.1"/>
    </source>
</evidence>
<dbReference type="Pfam" id="PF13923">
    <property type="entry name" value="zf-C3HC4_2"/>
    <property type="match status" value="1"/>
</dbReference>
<evidence type="ECO:0000256" key="3">
    <source>
        <dbReference type="ARBA" id="ARBA00022833"/>
    </source>
</evidence>
<evidence type="ECO:0000259" key="6">
    <source>
        <dbReference type="PROSITE" id="PS50089"/>
    </source>
</evidence>
<sequence>MPAHKRPLLPDNLSNEDPEQENHQQHSKQSQPEDPELEEKPQEREEEEEEEEEGEADRVEELEEEGAESEAESESSSSEEKPEFVYVELPDIRKDVQCPICLGIIRKTRTVMECLHRFCRECIDKSMRLGNNECPACRTHCASRRSLRDDPNFDALIAVLYPDIDKYEQQEFAFQEEDENRNKQIQASIAEIFQRQSEALVRKRPLGKEAGGPLMTRPQRSTRTLFSRRRRNTRGAEPQASEDNEDGNEDNGGKDSSSADEHSVSVEIRPRRRKRRTAPRSFHPTSSAIKPDGGGAENDLIGNREKRGPSPGLVWNTEMLAWGRGGLRSNTRHGNAGGGNNRNSQSNRLSKLVEHLRGTEENDDELNVHLMLVSLDKQSMPSLQRPYLCCRPSVSVKQLCDYVAHRTELQSEEVEILVKGYLSDGENRSTPNPSSSIDDEMKVLEGKDTLVKIKDKWPYSRHGLVLTYRQKASS</sequence>
<evidence type="ECO:0000256" key="2">
    <source>
        <dbReference type="ARBA" id="ARBA00022771"/>
    </source>
</evidence>
<evidence type="ECO:0000313" key="8">
    <source>
        <dbReference type="Proteomes" id="UP000593562"/>
    </source>
</evidence>
<reference evidence="7 8" key="1">
    <citation type="journal article" date="2020" name="Nat. Commun.">
        <title>Genome of Tripterygium wilfordii and identification of cytochrome P450 involved in triptolide biosynthesis.</title>
        <authorList>
            <person name="Tu L."/>
            <person name="Su P."/>
            <person name="Zhang Z."/>
            <person name="Gao L."/>
            <person name="Wang J."/>
            <person name="Hu T."/>
            <person name="Zhou J."/>
            <person name="Zhang Y."/>
            <person name="Zhao Y."/>
            <person name="Liu Y."/>
            <person name="Song Y."/>
            <person name="Tong Y."/>
            <person name="Lu Y."/>
            <person name="Yang J."/>
            <person name="Xu C."/>
            <person name="Jia M."/>
            <person name="Peters R.J."/>
            <person name="Huang L."/>
            <person name="Gao W."/>
        </authorList>
    </citation>
    <scope>NUCLEOTIDE SEQUENCE [LARGE SCALE GENOMIC DNA]</scope>
    <source>
        <strain evidence="8">cv. XIE 37</strain>
        <tissue evidence="7">Leaf</tissue>
    </source>
</reference>
<dbReference type="GO" id="GO:0008270">
    <property type="term" value="F:zinc ion binding"/>
    <property type="evidence" value="ECO:0007669"/>
    <property type="project" value="UniProtKB-KW"/>
</dbReference>
<dbReference type="Proteomes" id="UP000593562">
    <property type="component" value="Unassembled WGS sequence"/>
</dbReference>
<dbReference type="InParanoid" id="A0A7J7DCL4"/>
<dbReference type="InterPro" id="IPR013083">
    <property type="entry name" value="Znf_RING/FYVE/PHD"/>
</dbReference>
<feature type="domain" description="RING-type" evidence="6">
    <location>
        <begin position="98"/>
        <end position="138"/>
    </location>
</feature>
<dbReference type="PROSITE" id="PS50089">
    <property type="entry name" value="ZF_RING_2"/>
    <property type="match status" value="1"/>
</dbReference>
<keyword evidence="3" id="KW-0862">Zinc</keyword>
<dbReference type="InterPro" id="IPR044592">
    <property type="entry name" value="RING1A/B"/>
</dbReference>
<keyword evidence="8" id="KW-1185">Reference proteome</keyword>
<evidence type="ECO:0000256" key="1">
    <source>
        <dbReference type="ARBA" id="ARBA00022723"/>
    </source>
</evidence>
<feature type="compositionally biased region" description="Acidic residues" evidence="5">
    <location>
        <begin position="44"/>
        <end position="73"/>
    </location>
</feature>
<comment type="caution">
    <text evidence="7">The sequence shown here is derived from an EMBL/GenBank/DDBJ whole genome shotgun (WGS) entry which is preliminary data.</text>
</comment>
<dbReference type="EMBL" id="JAAARO010000008">
    <property type="protein sequence ID" value="KAF5744092.1"/>
    <property type="molecule type" value="Genomic_DNA"/>
</dbReference>
<dbReference type="SUPFAM" id="SSF57850">
    <property type="entry name" value="RING/U-box"/>
    <property type="match status" value="1"/>
</dbReference>
<evidence type="ECO:0000256" key="4">
    <source>
        <dbReference type="PROSITE-ProRule" id="PRU00175"/>
    </source>
</evidence>
<dbReference type="AlphaFoldDB" id="A0A7J7DCL4"/>
<dbReference type="CDD" id="cd16531">
    <property type="entry name" value="RING-HC_RING1-like"/>
    <property type="match status" value="1"/>
</dbReference>
<dbReference type="PANTHER" id="PTHR46537:SF1">
    <property type="entry name" value="E3 UBIQUITIN-PROTEIN LIGASE RING1B-RELATED"/>
    <property type="match status" value="1"/>
</dbReference>
<dbReference type="OrthoDB" id="337575at2759"/>
<dbReference type="Gene3D" id="3.30.40.10">
    <property type="entry name" value="Zinc/RING finger domain, C3HC4 (zinc finger)"/>
    <property type="match status" value="1"/>
</dbReference>
<dbReference type="PANTHER" id="PTHR46537">
    <property type="entry name" value="OS11G0578200 PROTEIN"/>
    <property type="match status" value="1"/>
</dbReference>
<organism evidence="7 8">
    <name type="scientific">Tripterygium wilfordii</name>
    <name type="common">Thunder God vine</name>
    <dbReference type="NCBI Taxonomy" id="458696"/>
    <lineage>
        <taxon>Eukaryota</taxon>
        <taxon>Viridiplantae</taxon>
        <taxon>Streptophyta</taxon>
        <taxon>Embryophyta</taxon>
        <taxon>Tracheophyta</taxon>
        <taxon>Spermatophyta</taxon>
        <taxon>Magnoliopsida</taxon>
        <taxon>eudicotyledons</taxon>
        <taxon>Gunneridae</taxon>
        <taxon>Pentapetalae</taxon>
        <taxon>rosids</taxon>
        <taxon>fabids</taxon>
        <taxon>Celastrales</taxon>
        <taxon>Celastraceae</taxon>
        <taxon>Tripterygium</taxon>
    </lineage>
</organism>
<evidence type="ECO:0000256" key="5">
    <source>
        <dbReference type="SAM" id="MobiDB-lite"/>
    </source>
</evidence>
<feature type="compositionally biased region" description="Acidic residues" evidence="5">
    <location>
        <begin position="240"/>
        <end position="249"/>
    </location>
</feature>
<dbReference type="InterPro" id="IPR017907">
    <property type="entry name" value="Znf_RING_CS"/>
</dbReference>
<feature type="compositionally biased region" description="Basic and acidic residues" evidence="5">
    <location>
        <begin position="251"/>
        <end position="264"/>
    </location>
</feature>
<name>A0A7J7DCL4_TRIWF</name>
<accession>A0A7J7DCL4</accession>
<dbReference type="InterPro" id="IPR001841">
    <property type="entry name" value="Znf_RING"/>
</dbReference>
<proteinExistence type="predicted"/>
<protein>
    <submittedName>
        <fullName evidence="7">Putative E3 ubiquitin-protein ligase RING1a</fullName>
    </submittedName>
</protein>
<gene>
    <name evidence="7" type="ORF">HS088_TW08G00685</name>
</gene>
<feature type="region of interest" description="Disordered" evidence="5">
    <location>
        <begin position="200"/>
        <end position="347"/>
    </location>
</feature>
<keyword evidence="2 4" id="KW-0863">Zinc-finger</keyword>
<dbReference type="FunCoup" id="A0A7J7DCL4">
    <property type="interactions" value="1321"/>
</dbReference>